<proteinExistence type="predicted"/>
<sequence length="293" mass="34118">MINTNLPLVSVLMTVYNREEYIAEAIESVINSTYKNWELIIVDDRSTDNSLAISKKYEASDVRIKVYINEINLGDYPNRNKAASYAKGEYLKYVDADDMIYPYGLELLVYYMLQFPNADYGLCSIEQDNERKFPIELNPYATYNRHYIQKKHIFHKAPLSSIIKRKIFNEVGGFSNVRHYGDFDLWHRLAQEYSVLLMPHGIVWYRVSNGQEGAIRKKNPMNIAKTIHAAHMHCVSDDSPLSKLEKEALDKVFLKQKSDAILSGFKRFGWSKGVEMKRFLNLSYVEIIKFRVN</sequence>
<dbReference type="OrthoDB" id="9815829at2"/>
<protein>
    <submittedName>
        <fullName evidence="2">Glycosyl transferase family 2</fullName>
    </submittedName>
</protein>
<dbReference type="GO" id="GO:0016758">
    <property type="term" value="F:hexosyltransferase activity"/>
    <property type="evidence" value="ECO:0007669"/>
    <property type="project" value="UniProtKB-ARBA"/>
</dbReference>
<dbReference type="Gene3D" id="3.90.550.10">
    <property type="entry name" value="Spore Coat Polysaccharide Biosynthesis Protein SpsA, Chain A"/>
    <property type="match status" value="1"/>
</dbReference>
<dbReference type="SUPFAM" id="SSF53448">
    <property type="entry name" value="Nucleotide-diphospho-sugar transferases"/>
    <property type="match status" value="1"/>
</dbReference>
<dbReference type="PANTHER" id="PTHR22916">
    <property type="entry name" value="GLYCOSYLTRANSFERASE"/>
    <property type="match status" value="1"/>
</dbReference>
<dbReference type="AlphaFoldDB" id="A0A3D9N3B6"/>
<keyword evidence="2" id="KW-0808">Transferase</keyword>
<gene>
    <name evidence="2" type="ORF">DFQ09_101282</name>
</gene>
<reference evidence="2 3" key="1">
    <citation type="submission" date="2018-07" db="EMBL/GenBank/DDBJ databases">
        <title>Genomic Encyclopedia of Type Strains, Phase III (KMG-III): the genomes of soil and plant-associated and newly described type strains.</title>
        <authorList>
            <person name="Whitman W."/>
        </authorList>
    </citation>
    <scope>NUCLEOTIDE SEQUENCE [LARGE SCALE GENOMIC DNA]</scope>
    <source>
        <strain evidence="2 3">CECT 7948</strain>
    </source>
</reference>
<dbReference type="CDD" id="cd00761">
    <property type="entry name" value="Glyco_tranf_GTA_type"/>
    <property type="match status" value="1"/>
</dbReference>
<dbReference type="Proteomes" id="UP000256919">
    <property type="component" value="Unassembled WGS sequence"/>
</dbReference>
<dbReference type="InterPro" id="IPR029044">
    <property type="entry name" value="Nucleotide-diphossugar_trans"/>
</dbReference>
<organism evidence="2 3">
    <name type="scientific">Winogradskyella pacifica</name>
    <dbReference type="NCBI Taxonomy" id="664642"/>
    <lineage>
        <taxon>Bacteria</taxon>
        <taxon>Pseudomonadati</taxon>
        <taxon>Bacteroidota</taxon>
        <taxon>Flavobacteriia</taxon>
        <taxon>Flavobacteriales</taxon>
        <taxon>Flavobacteriaceae</taxon>
        <taxon>Winogradskyella</taxon>
    </lineage>
</organism>
<dbReference type="PANTHER" id="PTHR22916:SF3">
    <property type="entry name" value="UDP-GLCNAC:BETAGAL BETA-1,3-N-ACETYLGLUCOSAMINYLTRANSFERASE-LIKE PROTEIN 1"/>
    <property type="match status" value="1"/>
</dbReference>
<evidence type="ECO:0000259" key="1">
    <source>
        <dbReference type="Pfam" id="PF00535"/>
    </source>
</evidence>
<accession>A0A3D9N3B6</accession>
<keyword evidence="3" id="KW-1185">Reference proteome</keyword>
<name>A0A3D9N3B6_9FLAO</name>
<dbReference type="Pfam" id="PF00535">
    <property type="entry name" value="Glycos_transf_2"/>
    <property type="match status" value="1"/>
</dbReference>
<feature type="domain" description="Glycosyltransferase 2-like" evidence="1">
    <location>
        <begin position="10"/>
        <end position="171"/>
    </location>
</feature>
<dbReference type="EMBL" id="QREI01000001">
    <property type="protein sequence ID" value="REE27451.1"/>
    <property type="molecule type" value="Genomic_DNA"/>
</dbReference>
<dbReference type="InterPro" id="IPR001173">
    <property type="entry name" value="Glyco_trans_2-like"/>
</dbReference>
<dbReference type="RefSeq" id="WP_115807803.1">
    <property type="nucleotide sequence ID" value="NZ_QREI01000001.1"/>
</dbReference>
<comment type="caution">
    <text evidence="2">The sequence shown here is derived from an EMBL/GenBank/DDBJ whole genome shotgun (WGS) entry which is preliminary data.</text>
</comment>
<evidence type="ECO:0000313" key="2">
    <source>
        <dbReference type="EMBL" id="REE27451.1"/>
    </source>
</evidence>
<evidence type="ECO:0000313" key="3">
    <source>
        <dbReference type="Proteomes" id="UP000256919"/>
    </source>
</evidence>